<reference evidence="3" key="1">
    <citation type="submission" date="2014-11" db="EMBL/GenBank/DDBJ databases">
        <authorList>
            <person name="Otto D Thomas"/>
            <person name="Naeem Raeece"/>
        </authorList>
    </citation>
    <scope>NUCLEOTIDE SEQUENCE</scope>
</reference>
<feature type="transmembrane region" description="Helical" evidence="2">
    <location>
        <begin position="132"/>
        <end position="154"/>
    </location>
</feature>
<feature type="transmembrane region" description="Helical" evidence="2">
    <location>
        <begin position="369"/>
        <end position="388"/>
    </location>
</feature>
<gene>
    <name evidence="3" type="ORF">Cvel_2262</name>
</gene>
<feature type="transmembrane region" description="Helical" evidence="2">
    <location>
        <begin position="443"/>
        <end position="464"/>
    </location>
</feature>
<name>A0A0G4IC83_9ALVE</name>
<feature type="transmembrane region" description="Helical" evidence="2">
    <location>
        <begin position="593"/>
        <end position="615"/>
    </location>
</feature>
<proteinExistence type="predicted"/>
<feature type="transmembrane region" description="Helical" evidence="2">
    <location>
        <begin position="663"/>
        <end position="686"/>
    </location>
</feature>
<feature type="transmembrane region" description="Helical" evidence="2">
    <location>
        <begin position="335"/>
        <end position="357"/>
    </location>
</feature>
<sequence length="1026" mass="111111">MFKSAVEGVLSAQSHLFPPKLPDPQSNAIFAKPLFILFFSLLVLPVELYLCFRWIPFQQDVPKSQQGCLLVLGFFTLAKTLQKIPEFFAAPERATKTLEDERAQSRARTFNRLVALTKIAWESVVVFGQLTLWSYLVAGAGFVEFTVTLSVLVIEDELLGEARAAAGARPYIVPHPIVQRKPIVKPITITVRDRQPGTPDGLMWTQMADPSEIVLAGIQPGSRASQDPAVQDPLNQMKLQMAKLVSVNGQPAVVKAAEGESMLAAYERLVPSSLSEATFELLPQESVVMMTGPWDVEVVSDRAVAEGQLISLTGDVRGEQIPVETSSLGKGTMSAAFHVTLGALFLAVFVAYSIVYIPFLSPTRPPLLSLRFFLILLPPIVIGLYGAYNMYKVCHDSFKVVRKKIDEFDPSKPAVGNVPKTNADPELVQKCRRYTGLMEASRILLETSAFVLNWTVWVFLLSAWDEFGYWTLLAQQAALLILPSIQGTSMPLFFIQARPTLDRQRVYAHIWNGPLSRPLPKMEDMTDSFDLSSVEMQWRQAHGTEMPDEVKAQLKQQVLQQMQPMWQQMVMQEEMTMKQEEAQLGLPQRQGPICLSCTFVTLIASALFLFLFFLIPMDALDHSDRSTERGEPSDELTVLVVGLLNKTLPPSLLTPDGLSHFRVLLYLIASEWLVIFAIVFSLYGFWPVFSDAQKRSSEDCKKAANASPAGKKKLGSVLCYNRTQLLTFCLVELCEKLIPWMLFALLLEFRSLGEVVLFSVGALVKPVIAGVGLSMLNFRYLGAKRYETTQKHAQSILLARMGPVAQAQAEGGAPGDEDGGALAFLLEGAPDEDGGISTEYQVGKQARAQLTSQLNQMEAQTAMLQQMGGGAMAQPVSMAVASGAEMPLAQSAGIAVAQPAGFAVAQPVGMAMAQPMGMAVASPAEMPLAQSAGIAVAEPAGFAVAQPVGMAMAQPVGMAVASPAEMPLAQSAGIAVAQPAGFAVAQPVGMAMAQPMGMAVAQPVGGAVEMTALGGGDERAPLLGNR</sequence>
<dbReference type="VEuPathDB" id="CryptoDB:Cvel_2262"/>
<accession>A0A0G4IC83</accession>
<evidence type="ECO:0000313" key="3">
    <source>
        <dbReference type="EMBL" id="CEM54816.1"/>
    </source>
</evidence>
<feature type="transmembrane region" description="Helical" evidence="2">
    <location>
        <begin position="476"/>
        <end position="495"/>
    </location>
</feature>
<evidence type="ECO:0000256" key="2">
    <source>
        <dbReference type="SAM" id="Phobius"/>
    </source>
</evidence>
<dbReference type="AlphaFoldDB" id="A0A0G4IC83"/>
<evidence type="ECO:0000256" key="1">
    <source>
        <dbReference type="SAM" id="Coils"/>
    </source>
</evidence>
<feature type="transmembrane region" description="Helical" evidence="2">
    <location>
        <begin position="34"/>
        <end position="55"/>
    </location>
</feature>
<feature type="transmembrane region" description="Helical" evidence="2">
    <location>
        <begin position="755"/>
        <end position="776"/>
    </location>
</feature>
<feature type="coiled-coil region" evidence="1">
    <location>
        <begin position="840"/>
        <end position="867"/>
    </location>
</feature>
<protein>
    <submittedName>
        <fullName evidence="3">Uncharacterized protein</fullName>
    </submittedName>
</protein>
<keyword evidence="1" id="KW-0175">Coiled coil</keyword>
<keyword evidence="2" id="KW-0812">Transmembrane</keyword>
<dbReference type="EMBL" id="CDMZ01005820">
    <property type="protein sequence ID" value="CEM54816.1"/>
    <property type="molecule type" value="Genomic_DNA"/>
</dbReference>
<organism evidence="3">
    <name type="scientific">Chromera velia CCMP2878</name>
    <dbReference type="NCBI Taxonomy" id="1169474"/>
    <lineage>
        <taxon>Eukaryota</taxon>
        <taxon>Sar</taxon>
        <taxon>Alveolata</taxon>
        <taxon>Colpodellida</taxon>
        <taxon>Chromeraceae</taxon>
        <taxon>Chromera</taxon>
    </lineage>
</organism>
<keyword evidence="2" id="KW-1133">Transmembrane helix</keyword>
<keyword evidence="2" id="KW-0472">Membrane</keyword>